<keyword evidence="2" id="KW-1185">Reference proteome</keyword>
<protein>
    <submittedName>
        <fullName evidence="1">Uncharacterized protein</fullName>
    </submittedName>
</protein>
<evidence type="ECO:0000313" key="2">
    <source>
        <dbReference type="Proteomes" id="UP000094313"/>
    </source>
</evidence>
<gene>
    <name evidence="1" type="ORF">BFS30_02175</name>
</gene>
<reference evidence="1 2" key="1">
    <citation type="submission" date="2016-08" db="EMBL/GenBank/DDBJ databases">
        <authorList>
            <person name="Seilhamer J.J."/>
        </authorList>
    </citation>
    <scope>NUCLEOTIDE SEQUENCE [LARGE SCALE GENOMIC DNA]</scope>
    <source>
        <strain evidence="1 2">DX4</strain>
    </source>
</reference>
<name>A0A1D7QBR3_9SPHI</name>
<proteinExistence type="predicted"/>
<evidence type="ECO:0000313" key="1">
    <source>
        <dbReference type="EMBL" id="AOM76077.1"/>
    </source>
</evidence>
<dbReference type="AlphaFoldDB" id="A0A1D7QBR3"/>
<sequence>MRDRKVYIVFYGDYEHVHDIEAVFDSKEKVEAFKKRFAKNEQLKVIEVALNPDFICDKERIPYLIHFDQQSIKPLDVITLFSIDDTELAAQELVKEEEGIISVYLFATNKKAAINAALIKRDGLIC</sequence>
<dbReference type="KEGG" id="psty:BFS30_02175"/>
<dbReference type="RefSeq" id="WP_069377773.1">
    <property type="nucleotide sequence ID" value="NZ_CP017141.1"/>
</dbReference>
<accession>A0A1D7QBR3</accession>
<organism evidence="1 2">
    <name type="scientific">Pedobacter steynii</name>
    <dbReference type="NCBI Taxonomy" id="430522"/>
    <lineage>
        <taxon>Bacteria</taxon>
        <taxon>Pseudomonadati</taxon>
        <taxon>Bacteroidota</taxon>
        <taxon>Sphingobacteriia</taxon>
        <taxon>Sphingobacteriales</taxon>
        <taxon>Sphingobacteriaceae</taxon>
        <taxon>Pedobacter</taxon>
    </lineage>
</organism>
<dbReference type="EMBL" id="CP017141">
    <property type="protein sequence ID" value="AOM76077.1"/>
    <property type="molecule type" value="Genomic_DNA"/>
</dbReference>
<dbReference type="OrthoDB" id="765028at2"/>
<dbReference type="Proteomes" id="UP000094313">
    <property type="component" value="Chromosome"/>
</dbReference>